<accession>A0AA48W8S9</accession>
<name>A0AA48W8S9_9BURK</name>
<organism evidence="2 3">
    <name type="scientific">Massilia antarctica</name>
    <dbReference type="NCBI Taxonomy" id="2765360"/>
    <lineage>
        <taxon>Bacteria</taxon>
        <taxon>Pseudomonadati</taxon>
        <taxon>Pseudomonadota</taxon>
        <taxon>Betaproteobacteria</taxon>
        <taxon>Burkholderiales</taxon>
        <taxon>Oxalobacteraceae</taxon>
        <taxon>Telluria group</taxon>
        <taxon>Massilia</taxon>
    </lineage>
</organism>
<gene>
    <name evidence="2" type="ORF">IV454_17275</name>
</gene>
<keyword evidence="1" id="KW-0812">Transmembrane</keyword>
<protein>
    <recommendedName>
        <fullName evidence="4">DUF3592 domain-containing protein</fullName>
    </recommendedName>
</protein>
<keyword evidence="1" id="KW-1133">Transmembrane helix</keyword>
<evidence type="ECO:0000313" key="3">
    <source>
        <dbReference type="Proteomes" id="UP000662888"/>
    </source>
</evidence>
<keyword evidence="3" id="KW-1185">Reference proteome</keyword>
<proteinExistence type="predicted"/>
<evidence type="ECO:0000256" key="1">
    <source>
        <dbReference type="SAM" id="Phobius"/>
    </source>
</evidence>
<keyword evidence="1" id="KW-0472">Membrane</keyword>
<evidence type="ECO:0008006" key="4">
    <source>
        <dbReference type="Google" id="ProtNLM"/>
    </source>
</evidence>
<dbReference type="Proteomes" id="UP000662888">
    <property type="component" value="Chromosome"/>
</dbReference>
<sequence length="108" mass="11902">MGHDGSIARLAGNSSKPITDGFASADIDFRNKDGERITVNHWLFSEQVLAHMNNGERIEIEYLRDQPTTIRLAGAHASRGWISSILQILMVAAGACLFFGMFKSKAHN</sequence>
<dbReference type="EMBL" id="CP065053">
    <property type="protein sequence ID" value="QPI47368.1"/>
    <property type="molecule type" value="Genomic_DNA"/>
</dbReference>
<dbReference type="RefSeq" id="WP_206087081.1">
    <property type="nucleotide sequence ID" value="NZ_CP065053.1"/>
</dbReference>
<reference evidence="2 3" key="1">
    <citation type="submission" date="2020-11" db="EMBL/GenBank/DDBJ databases">
        <authorList>
            <person name="Sun Q."/>
        </authorList>
    </citation>
    <scope>NUCLEOTIDE SEQUENCE [LARGE SCALE GENOMIC DNA]</scope>
    <source>
        <strain evidence="2 3">P8398</strain>
    </source>
</reference>
<evidence type="ECO:0000313" key="2">
    <source>
        <dbReference type="EMBL" id="QPI47368.1"/>
    </source>
</evidence>
<feature type="transmembrane region" description="Helical" evidence="1">
    <location>
        <begin position="81"/>
        <end position="102"/>
    </location>
</feature>